<dbReference type="Proteomes" id="UP000494201">
    <property type="component" value="Unassembled WGS sequence"/>
</dbReference>
<name>A0A6P2G4C8_9BURK</name>
<sequence length="50" mass="5408">MRAESPMKTNEIIMTASMANEAGGVPERPPTIAVRDVPAPFRAPAGCRRR</sequence>
<dbReference type="EMBL" id="CABVLY010000002">
    <property type="protein sequence ID" value="VVU47864.1"/>
    <property type="molecule type" value="Genomic_DNA"/>
</dbReference>
<dbReference type="AlphaFoldDB" id="A0A6P2G4C8"/>
<proteinExistence type="predicted"/>
<protein>
    <submittedName>
        <fullName evidence="1">Uncharacterized protein</fullName>
    </submittedName>
</protein>
<organism evidence="1 2">
    <name type="scientific">Burkholderia anthina</name>
    <dbReference type="NCBI Taxonomy" id="179879"/>
    <lineage>
        <taxon>Bacteria</taxon>
        <taxon>Pseudomonadati</taxon>
        <taxon>Pseudomonadota</taxon>
        <taxon>Betaproteobacteria</taxon>
        <taxon>Burkholderiales</taxon>
        <taxon>Burkholderiaceae</taxon>
        <taxon>Burkholderia</taxon>
        <taxon>Burkholderia cepacia complex</taxon>
    </lineage>
</organism>
<gene>
    <name evidence="1" type="ORF">BAN20980_00558</name>
</gene>
<evidence type="ECO:0000313" key="1">
    <source>
        <dbReference type="EMBL" id="VVU47864.1"/>
    </source>
</evidence>
<accession>A0A6P2G4C8</accession>
<evidence type="ECO:0000313" key="2">
    <source>
        <dbReference type="Proteomes" id="UP000494201"/>
    </source>
</evidence>
<reference evidence="1 2" key="1">
    <citation type="submission" date="2019-09" db="EMBL/GenBank/DDBJ databases">
        <authorList>
            <person name="Depoorter E."/>
        </authorList>
    </citation>
    <scope>NUCLEOTIDE SEQUENCE [LARGE SCALE GENOMIC DNA]</scope>
    <source>
        <strain evidence="1">LMG 20980</strain>
    </source>
</reference>